<feature type="compositionally biased region" description="Basic and acidic residues" evidence="6">
    <location>
        <begin position="197"/>
        <end position="214"/>
    </location>
</feature>
<evidence type="ECO:0000256" key="6">
    <source>
        <dbReference type="SAM" id="MobiDB-lite"/>
    </source>
</evidence>
<feature type="compositionally biased region" description="Basic and acidic residues" evidence="6">
    <location>
        <begin position="224"/>
        <end position="235"/>
    </location>
</feature>
<reference evidence="8" key="2">
    <citation type="submission" date="2020-11" db="EMBL/GenBank/DDBJ databases">
        <authorList>
            <consortium name="DOE Joint Genome Institute"/>
            <person name="Kuo A."/>
            <person name="Miyauchi S."/>
            <person name="Kiss E."/>
            <person name="Drula E."/>
            <person name="Kohler A."/>
            <person name="Sanchez-Garcia M."/>
            <person name="Andreopoulos B."/>
            <person name="Barry K.W."/>
            <person name="Bonito G."/>
            <person name="Buee M."/>
            <person name="Carver A."/>
            <person name="Chen C."/>
            <person name="Cichocki N."/>
            <person name="Clum A."/>
            <person name="Culley D."/>
            <person name="Crous P.W."/>
            <person name="Fauchery L."/>
            <person name="Girlanda M."/>
            <person name="Hayes R."/>
            <person name="Keri Z."/>
            <person name="Labutti K."/>
            <person name="Lipzen A."/>
            <person name="Lombard V."/>
            <person name="Magnuson J."/>
            <person name="Maillard F."/>
            <person name="Morin E."/>
            <person name="Murat C."/>
            <person name="Nolan M."/>
            <person name="Ohm R."/>
            <person name="Pangilinan J."/>
            <person name="Pereira M."/>
            <person name="Perotto S."/>
            <person name="Peter M."/>
            <person name="Riley R."/>
            <person name="Sitrit Y."/>
            <person name="Stielow B."/>
            <person name="Szollosi G."/>
            <person name="Zifcakova L."/>
            <person name="Stursova M."/>
            <person name="Spatafora J.W."/>
            <person name="Tedersoo L."/>
            <person name="Vaario L.-M."/>
            <person name="Yamada A."/>
            <person name="Yan M."/>
            <person name="Wang P."/>
            <person name="Xu J."/>
            <person name="Bruns T."/>
            <person name="Baldrian P."/>
            <person name="Vilgalys R."/>
            <person name="Henrissat B."/>
            <person name="Grigoriev I.V."/>
            <person name="Hibbett D."/>
            <person name="Nagy L.G."/>
            <person name="Martin F.M."/>
        </authorList>
    </citation>
    <scope>NUCLEOTIDE SEQUENCE</scope>
    <source>
        <strain evidence="8">UH-Tt-Lm1</strain>
    </source>
</reference>
<evidence type="ECO:0000256" key="5">
    <source>
        <dbReference type="ARBA" id="ARBA00023136"/>
    </source>
</evidence>
<keyword evidence="3 7" id="KW-0812">Transmembrane</keyword>
<dbReference type="InterPro" id="IPR000612">
    <property type="entry name" value="PMP3"/>
</dbReference>
<feature type="compositionally biased region" description="Basic and acidic residues" evidence="6">
    <location>
        <begin position="269"/>
        <end position="281"/>
    </location>
</feature>
<gene>
    <name evidence="8" type="ORF">BJ322DRAFT_1102938</name>
</gene>
<evidence type="ECO:0000256" key="1">
    <source>
        <dbReference type="ARBA" id="ARBA00004370"/>
    </source>
</evidence>
<evidence type="ECO:0000256" key="4">
    <source>
        <dbReference type="ARBA" id="ARBA00022989"/>
    </source>
</evidence>
<feature type="region of interest" description="Disordered" evidence="6">
    <location>
        <begin position="115"/>
        <end position="153"/>
    </location>
</feature>
<feature type="transmembrane region" description="Helical" evidence="7">
    <location>
        <begin position="21"/>
        <end position="41"/>
    </location>
</feature>
<comment type="subcellular location">
    <subcellularLocation>
        <location evidence="1">Membrane</location>
    </subcellularLocation>
</comment>
<keyword evidence="4 7" id="KW-1133">Transmembrane helix</keyword>
<protein>
    <submittedName>
        <fullName evidence="8">Uncharacterized protein</fullName>
    </submittedName>
</protein>
<comment type="similarity">
    <text evidence="2">Belongs to the UPF0057 (PMP3) family.</text>
</comment>
<proteinExistence type="inferred from homology"/>
<accession>A0A9P6HQ19</accession>
<name>A0A9P6HQ19_9AGAM</name>
<dbReference type="Proteomes" id="UP000736335">
    <property type="component" value="Unassembled WGS sequence"/>
</dbReference>
<dbReference type="PANTHER" id="PTHR21659">
    <property type="entry name" value="HYDROPHOBIC PROTEIN RCI2 LOW TEMPERATURE AND SALT RESPONSIVE PROTEIN LTI6 -RELATED"/>
    <property type="match status" value="1"/>
</dbReference>
<evidence type="ECO:0000313" key="8">
    <source>
        <dbReference type="EMBL" id="KAF9792430.1"/>
    </source>
</evidence>
<dbReference type="PANTHER" id="PTHR21659:SF85">
    <property type="entry name" value="EXPRESSED PROTEIN"/>
    <property type="match status" value="1"/>
</dbReference>
<dbReference type="AlphaFoldDB" id="A0A9P6HQ19"/>
<organism evidence="8 9">
    <name type="scientific">Thelephora terrestris</name>
    <dbReference type="NCBI Taxonomy" id="56493"/>
    <lineage>
        <taxon>Eukaryota</taxon>
        <taxon>Fungi</taxon>
        <taxon>Dikarya</taxon>
        <taxon>Basidiomycota</taxon>
        <taxon>Agaricomycotina</taxon>
        <taxon>Agaricomycetes</taxon>
        <taxon>Thelephorales</taxon>
        <taxon>Thelephoraceae</taxon>
        <taxon>Thelephora</taxon>
    </lineage>
</organism>
<comment type="caution">
    <text evidence="8">The sequence shown here is derived from an EMBL/GenBank/DDBJ whole genome shotgun (WGS) entry which is preliminary data.</text>
</comment>
<keyword evidence="9" id="KW-1185">Reference proteome</keyword>
<dbReference type="Pfam" id="PF01679">
    <property type="entry name" value="Pmp3"/>
    <property type="match status" value="1"/>
</dbReference>
<dbReference type="EMBL" id="WIUZ02000001">
    <property type="protein sequence ID" value="KAF9792430.1"/>
    <property type="molecule type" value="Genomic_DNA"/>
</dbReference>
<evidence type="ECO:0000256" key="2">
    <source>
        <dbReference type="ARBA" id="ARBA00009530"/>
    </source>
</evidence>
<dbReference type="OrthoDB" id="2152119at2759"/>
<evidence type="ECO:0000313" key="9">
    <source>
        <dbReference type="Proteomes" id="UP000736335"/>
    </source>
</evidence>
<feature type="compositionally biased region" description="Polar residues" evidence="6">
    <location>
        <begin position="133"/>
        <end position="149"/>
    </location>
</feature>
<feature type="transmembrane region" description="Helical" evidence="7">
    <location>
        <begin position="47"/>
        <end position="68"/>
    </location>
</feature>
<feature type="region of interest" description="Disordered" evidence="6">
    <location>
        <begin position="179"/>
        <end position="281"/>
    </location>
</feature>
<reference evidence="8" key="1">
    <citation type="journal article" date="2020" name="Nat. Commun.">
        <title>Large-scale genome sequencing of mycorrhizal fungi provides insights into the early evolution of symbiotic traits.</title>
        <authorList>
            <person name="Miyauchi S."/>
            <person name="Kiss E."/>
            <person name="Kuo A."/>
            <person name="Drula E."/>
            <person name="Kohler A."/>
            <person name="Sanchez-Garcia M."/>
            <person name="Morin E."/>
            <person name="Andreopoulos B."/>
            <person name="Barry K.W."/>
            <person name="Bonito G."/>
            <person name="Buee M."/>
            <person name="Carver A."/>
            <person name="Chen C."/>
            <person name="Cichocki N."/>
            <person name="Clum A."/>
            <person name="Culley D."/>
            <person name="Crous P.W."/>
            <person name="Fauchery L."/>
            <person name="Girlanda M."/>
            <person name="Hayes R.D."/>
            <person name="Keri Z."/>
            <person name="LaButti K."/>
            <person name="Lipzen A."/>
            <person name="Lombard V."/>
            <person name="Magnuson J."/>
            <person name="Maillard F."/>
            <person name="Murat C."/>
            <person name="Nolan M."/>
            <person name="Ohm R.A."/>
            <person name="Pangilinan J."/>
            <person name="Pereira M.F."/>
            <person name="Perotto S."/>
            <person name="Peter M."/>
            <person name="Pfister S."/>
            <person name="Riley R."/>
            <person name="Sitrit Y."/>
            <person name="Stielow J.B."/>
            <person name="Szollosi G."/>
            <person name="Zifcakova L."/>
            <person name="Stursova M."/>
            <person name="Spatafora J.W."/>
            <person name="Tedersoo L."/>
            <person name="Vaario L.M."/>
            <person name="Yamada A."/>
            <person name="Yan M."/>
            <person name="Wang P."/>
            <person name="Xu J."/>
            <person name="Bruns T."/>
            <person name="Baldrian P."/>
            <person name="Vilgalys R."/>
            <person name="Dunand C."/>
            <person name="Henrissat B."/>
            <person name="Grigoriev I.V."/>
            <person name="Hibbett D."/>
            <person name="Nagy L.G."/>
            <person name="Martin F.M."/>
        </authorList>
    </citation>
    <scope>NUCLEOTIDE SEQUENCE</scope>
    <source>
        <strain evidence="8">UH-Tt-Lm1</strain>
    </source>
</reference>
<sequence>MTERAERWDKIDLKPKRWWGYTIFLFILGTLLPPLAVAARFGIGKDFFVNVVLTLCGYIPGHFHNFYIQNIRNNKSNSRTPKWAQKYGLVDMTALERRRKRTQWSNRYNDRAPRSTWEGAEYAEGQEPGGSSIDVSNENGTNNTRSGTNDDLWRQEEEQYYGANKDRKSQGRWNYPANFDNAVLDTGPPRKKKSKKDRWARTEDAYVREAEASERRKRKKSKKDKSTVGKSDTHSRASASTTEFPEDAEGGLYGDRTNTDGSQSAVHNGTRDEAQLFDHQF</sequence>
<evidence type="ECO:0000256" key="7">
    <source>
        <dbReference type="SAM" id="Phobius"/>
    </source>
</evidence>
<evidence type="ECO:0000256" key="3">
    <source>
        <dbReference type="ARBA" id="ARBA00022692"/>
    </source>
</evidence>
<keyword evidence="5 7" id="KW-0472">Membrane</keyword>
<dbReference type="GO" id="GO:0016020">
    <property type="term" value="C:membrane"/>
    <property type="evidence" value="ECO:0007669"/>
    <property type="project" value="UniProtKB-SubCell"/>
</dbReference>